<name>A0A6N4TMX3_9FIRM</name>
<dbReference type="EMBL" id="AP019695">
    <property type="protein sequence ID" value="BBK23745.1"/>
    <property type="molecule type" value="Genomic_DNA"/>
</dbReference>
<keyword evidence="7" id="KW-1185">Reference proteome</keyword>
<dbReference type="AlphaFoldDB" id="A0A6N4TMX3"/>
<protein>
    <submittedName>
        <fullName evidence="6">ABC transporter ATP-binding protein</fullName>
    </submittedName>
</protein>
<keyword evidence="3" id="KW-0547">Nucleotide-binding</keyword>
<feature type="domain" description="ABC transporter" evidence="5">
    <location>
        <begin position="5"/>
        <end position="232"/>
    </location>
</feature>
<keyword evidence="4 6" id="KW-0067">ATP-binding</keyword>
<proteinExistence type="inferred from homology"/>
<keyword evidence="2" id="KW-0813">Transport</keyword>
<dbReference type="GO" id="GO:0016887">
    <property type="term" value="F:ATP hydrolysis activity"/>
    <property type="evidence" value="ECO:0007669"/>
    <property type="project" value="InterPro"/>
</dbReference>
<dbReference type="InterPro" id="IPR017871">
    <property type="entry name" value="ABC_transporter-like_CS"/>
</dbReference>
<evidence type="ECO:0000256" key="2">
    <source>
        <dbReference type="ARBA" id="ARBA00022448"/>
    </source>
</evidence>
<dbReference type="GO" id="GO:0005524">
    <property type="term" value="F:ATP binding"/>
    <property type="evidence" value="ECO:0007669"/>
    <property type="project" value="UniProtKB-KW"/>
</dbReference>
<dbReference type="InterPro" id="IPR003439">
    <property type="entry name" value="ABC_transporter-like_ATP-bd"/>
</dbReference>
<accession>A0A6N4TMX3</accession>
<evidence type="ECO:0000313" key="6">
    <source>
        <dbReference type="EMBL" id="BBK23745.1"/>
    </source>
</evidence>
<reference evidence="7" key="1">
    <citation type="submission" date="2019-05" db="EMBL/GenBank/DDBJ databases">
        <title>Complete genome sequencing of Absiella argi strain JCM 30884.</title>
        <authorList>
            <person name="Sakamoto M."/>
            <person name="Murakami T."/>
            <person name="Mori H."/>
        </authorList>
    </citation>
    <scope>NUCLEOTIDE SEQUENCE [LARGE SCALE GENOMIC DNA]</scope>
    <source>
        <strain evidence="7">JCM 30884</strain>
    </source>
</reference>
<dbReference type="Gene3D" id="3.40.50.300">
    <property type="entry name" value="P-loop containing nucleotide triphosphate hydrolases"/>
    <property type="match status" value="1"/>
</dbReference>
<dbReference type="PANTHER" id="PTHR43335">
    <property type="entry name" value="ABC TRANSPORTER, ATP-BINDING PROTEIN"/>
    <property type="match status" value="1"/>
</dbReference>
<evidence type="ECO:0000313" key="7">
    <source>
        <dbReference type="Proteomes" id="UP000464754"/>
    </source>
</evidence>
<sequence length="296" mass="33609">MEKVLEIKGLNKYFKNHHVLKDINLTIYEKEIIGFIGPNGAGKSTTMRCINNLIFPSSGSIKICGYDLMKDRDKALQCQSSLIENPGLYLEMTGYDNLKIFGALRKVSKQRIKEIAEFTNLKDALYRRVEHYSLGMKQRLALGIVLLNKPKLIILDEPTNGLDPKGVMELRETILNLVEKENVSILFSSHILGEIEKIATRIVCIRNGEIIPMQNDLYKNERYQLRTNNNHKAKQIISETGAAVQEKEMNVLSVLLSQEQPLKQVIKKLVEADVEIEDIEKEVVSIESIYSSIYGG</sequence>
<dbReference type="SUPFAM" id="SSF52540">
    <property type="entry name" value="P-loop containing nucleoside triphosphate hydrolases"/>
    <property type="match status" value="1"/>
</dbReference>
<evidence type="ECO:0000256" key="3">
    <source>
        <dbReference type="ARBA" id="ARBA00022741"/>
    </source>
</evidence>
<dbReference type="InterPro" id="IPR003593">
    <property type="entry name" value="AAA+_ATPase"/>
</dbReference>
<dbReference type="Pfam" id="PF00005">
    <property type="entry name" value="ABC_tran"/>
    <property type="match status" value="1"/>
</dbReference>
<organism evidence="6 7">
    <name type="scientific">Amedibacterium intestinale</name>
    <dbReference type="NCBI Taxonomy" id="2583452"/>
    <lineage>
        <taxon>Bacteria</taxon>
        <taxon>Bacillati</taxon>
        <taxon>Bacillota</taxon>
        <taxon>Erysipelotrichia</taxon>
        <taxon>Erysipelotrichales</taxon>
        <taxon>Erysipelotrichaceae</taxon>
        <taxon>Amedibacterium</taxon>
    </lineage>
</organism>
<dbReference type="RefSeq" id="WP_115715678.1">
    <property type="nucleotide sequence ID" value="NZ_AP019695.1"/>
</dbReference>
<dbReference type="Proteomes" id="UP000464754">
    <property type="component" value="Chromosome"/>
</dbReference>
<dbReference type="SMART" id="SM00382">
    <property type="entry name" value="AAA"/>
    <property type="match status" value="1"/>
</dbReference>
<dbReference type="PROSITE" id="PS50893">
    <property type="entry name" value="ABC_TRANSPORTER_2"/>
    <property type="match status" value="1"/>
</dbReference>
<dbReference type="PANTHER" id="PTHR43335:SF4">
    <property type="entry name" value="ABC TRANSPORTER, ATP-BINDING PROTEIN"/>
    <property type="match status" value="1"/>
</dbReference>
<comment type="similarity">
    <text evidence="1">Belongs to the ABC transporter superfamily.</text>
</comment>
<dbReference type="KEGG" id="aarg:Aargi30884_26480"/>
<evidence type="ECO:0000256" key="4">
    <source>
        <dbReference type="ARBA" id="ARBA00022840"/>
    </source>
</evidence>
<evidence type="ECO:0000256" key="1">
    <source>
        <dbReference type="ARBA" id="ARBA00005417"/>
    </source>
</evidence>
<evidence type="ECO:0000259" key="5">
    <source>
        <dbReference type="PROSITE" id="PS50893"/>
    </source>
</evidence>
<dbReference type="PROSITE" id="PS00211">
    <property type="entry name" value="ABC_TRANSPORTER_1"/>
    <property type="match status" value="1"/>
</dbReference>
<dbReference type="InterPro" id="IPR027417">
    <property type="entry name" value="P-loop_NTPase"/>
</dbReference>
<gene>
    <name evidence="6" type="ORF">Aargi30884_26480</name>
</gene>